<dbReference type="InterPro" id="IPR013761">
    <property type="entry name" value="SAM/pointed_sf"/>
</dbReference>
<sequence>MLKEYEVESLIKFLREDPKLRGLELDNSFFMKLRDEEITGNLFLKLTRWKFKEYGMILRQALELEDYIKELKAKEGLGKYLIPKNK</sequence>
<name>A0A9W4WTX9_9GLOM</name>
<reference evidence="1" key="1">
    <citation type="submission" date="2022-08" db="EMBL/GenBank/DDBJ databases">
        <authorList>
            <person name="Kallberg Y."/>
            <person name="Tangrot J."/>
            <person name="Rosling A."/>
        </authorList>
    </citation>
    <scope>NUCLEOTIDE SEQUENCE</scope>
    <source>
        <strain evidence="1">Wild A</strain>
    </source>
</reference>
<dbReference type="OrthoDB" id="2408414at2759"/>
<dbReference type="Proteomes" id="UP001153678">
    <property type="component" value="Unassembled WGS sequence"/>
</dbReference>
<evidence type="ECO:0000313" key="1">
    <source>
        <dbReference type="EMBL" id="CAI2185648.1"/>
    </source>
</evidence>
<proteinExistence type="predicted"/>
<gene>
    <name evidence="1" type="ORF">FWILDA_LOCUS12184</name>
</gene>
<accession>A0A9W4WTX9</accession>
<organism evidence="1 2">
    <name type="scientific">Funneliformis geosporum</name>
    <dbReference type="NCBI Taxonomy" id="1117311"/>
    <lineage>
        <taxon>Eukaryota</taxon>
        <taxon>Fungi</taxon>
        <taxon>Fungi incertae sedis</taxon>
        <taxon>Mucoromycota</taxon>
        <taxon>Glomeromycotina</taxon>
        <taxon>Glomeromycetes</taxon>
        <taxon>Glomerales</taxon>
        <taxon>Glomeraceae</taxon>
        <taxon>Funneliformis</taxon>
    </lineage>
</organism>
<comment type="caution">
    <text evidence="1">The sequence shown here is derived from an EMBL/GenBank/DDBJ whole genome shotgun (WGS) entry which is preliminary data.</text>
</comment>
<dbReference type="Gene3D" id="1.10.150.50">
    <property type="entry name" value="Transcription Factor, Ets-1"/>
    <property type="match status" value="1"/>
</dbReference>
<keyword evidence="2" id="KW-1185">Reference proteome</keyword>
<evidence type="ECO:0000313" key="2">
    <source>
        <dbReference type="Proteomes" id="UP001153678"/>
    </source>
</evidence>
<protein>
    <submittedName>
        <fullName evidence="1">2911_t:CDS:1</fullName>
    </submittedName>
</protein>
<dbReference type="EMBL" id="CAMKVN010003805">
    <property type="protein sequence ID" value="CAI2185648.1"/>
    <property type="molecule type" value="Genomic_DNA"/>
</dbReference>
<dbReference type="AlphaFoldDB" id="A0A9W4WTX9"/>